<evidence type="ECO:0000256" key="4">
    <source>
        <dbReference type="ARBA" id="ARBA00022989"/>
    </source>
</evidence>
<feature type="transmembrane region" description="Helical" evidence="6">
    <location>
        <begin position="165"/>
        <end position="184"/>
    </location>
</feature>
<keyword evidence="2" id="KW-1003">Cell membrane</keyword>
<dbReference type="InterPro" id="IPR024320">
    <property type="entry name" value="LPG_synthase_C"/>
</dbReference>
<evidence type="ECO:0000313" key="9">
    <source>
        <dbReference type="Proteomes" id="UP000192674"/>
    </source>
</evidence>
<feature type="transmembrane region" description="Helical" evidence="6">
    <location>
        <begin position="134"/>
        <end position="153"/>
    </location>
</feature>
<feature type="transmembrane region" description="Helical" evidence="6">
    <location>
        <begin position="90"/>
        <end position="122"/>
    </location>
</feature>
<evidence type="ECO:0000256" key="3">
    <source>
        <dbReference type="ARBA" id="ARBA00022692"/>
    </source>
</evidence>
<keyword evidence="4 6" id="KW-1133">Transmembrane helix</keyword>
<dbReference type="AlphaFoldDB" id="A0A1Y5XVX1"/>
<feature type="transmembrane region" description="Helical" evidence="6">
    <location>
        <begin position="29"/>
        <end position="52"/>
    </location>
</feature>
<feature type="domain" description="Phosphatidylglycerol lysyltransferase C-terminal" evidence="7">
    <location>
        <begin position="203"/>
        <end position="488"/>
    </location>
</feature>
<dbReference type="InterPro" id="IPR051211">
    <property type="entry name" value="PG_lysyltransferase"/>
</dbReference>
<sequence length="526" mass="56926">MRVSTGVLDRPRSLAVPGGRKARRQVWPFGLVAAGFGVVAALSAVQVALPSWVRPAAHVMTHYGRLHCGFFAIVLLVVAHGLLRRRKAAYWIALVLAACGVLAAGRSLLALLLVIGGVTLAIRRSSFPAVPDPARIRGATVSSLAVLAVGGIYDGIVHGHRELQLDLGSLIVLGVSVALAVLLAPAPAPKPGDEATRDRVKDLVAHPSADTLAPFMLRRDKAYVFSRDGRAVLGYRVLFGVAVVGGDPVGSSGSFADAVNEFVRLCQRSGWRPAVLGMRDELAPLWHRHGLRTVGIGDEVILDVTRFSLDGREMRNVRQAVQRTYNAGVTTTVVREDELSPELRAELADVSAQWLNGSRERGFSMILDELLTGAHPDCVLVIARDCDHVVGFQRYAPAGPALSLDSMRRDRHGPNGLNERMIVDLVTYARVHNVQTVSLNFAAFRTLIDAGDERTGLAKLGYWAMHRLDPLIQVESLYRFNAKFRPGYLARGVAFPSWATIPIIAAAMIGMEFTHIKSVSPADPRS</sequence>
<dbReference type="GO" id="GO:0055091">
    <property type="term" value="P:phospholipid homeostasis"/>
    <property type="evidence" value="ECO:0007669"/>
    <property type="project" value="TreeGrafter"/>
</dbReference>
<dbReference type="GO" id="GO:0004812">
    <property type="term" value="F:aminoacyl-tRNA ligase activity"/>
    <property type="evidence" value="ECO:0007669"/>
    <property type="project" value="UniProtKB-KW"/>
</dbReference>
<evidence type="ECO:0000313" key="8">
    <source>
        <dbReference type="EMBL" id="SMD19565.1"/>
    </source>
</evidence>
<comment type="subcellular location">
    <subcellularLocation>
        <location evidence="1">Cell membrane</location>
        <topology evidence="1">Multi-pass membrane protein</topology>
    </subcellularLocation>
</comment>
<keyword evidence="3 6" id="KW-0812">Transmembrane</keyword>
<dbReference type="RefSeq" id="WP_143446688.1">
    <property type="nucleotide sequence ID" value="NZ_FWXV01000005.1"/>
</dbReference>
<dbReference type="EMBL" id="FWXV01000005">
    <property type="protein sequence ID" value="SMD19565.1"/>
    <property type="molecule type" value="Genomic_DNA"/>
</dbReference>
<accession>A0A1Y5XVX1</accession>
<feature type="transmembrane region" description="Helical" evidence="6">
    <location>
        <begin position="64"/>
        <end position="83"/>
    </location>
</feature>
<gene>
    <name evidence="8" type="ORF">SAMN05661093_06200</name>
</gene>
<keyword evidence="5 6" id="KW-0472">Membrane</keyword>
<dbReference type="Proteomes" id="UP000192674">
    <property type="component" value="Unassembled WGS sequence"/>
</dbReference>
<dbReference type="GO" id="GO:0016755">
    <property type="term" value="F:aminoacyltransferase activity"/>
    <property type="evidence" value="ECO:0007669"/>
    <property type="project" value="TreeGrafter"/>
</dbReference>
<organism evidence="8 9">
    <name type="scientific">Kibdelosporangium aridum</name>
    <dbReference type="NCBI Taxonomy" id="2030"/>
    <lineage>
        <taxon>Bacteria</taxon>
        <taxon>Bacillati</taxon>
        <taxon>Actinomycetota</taxon>
        <taxon>Actinomycetes</taxon>
        <taxon>Pseudonocardiales</taxon>
        <taxon>Pseudonocardiaceae</taxon>
        <taxon>Kibdelosporangium</taxon>
    </lineage>
</organism>
<dbReference type="PANTHER" id="PTHR34697:SF2">
    <property type="entry name" value="PHOSPHATIDYLGLYCEROL LYSYLTRANSFERASE"/>
    <property type="match status" value="1"/>
</dbReference>
<evidence type="ECO:0000259" key="7">
    <source>
        <dbReference type="Pfam" id="PF09924"/>
    </source>
</evidence>
<evidence type="ECO:0000256" key="1">
    <source>
        <dbReference type="ARBA" id="ARBA00004651"/>
    </source>
</evidence>
<dbReference type="OrthoDB" id="9801152at2"/>
<evidence type="ECO:0000256" key="5">
    <source>
        <dbReference type="ARBA" id="ARBA00023136"/>
    </source>
</evidence>
<protein>
    <submittedName>
        <fullName evidence="8">Lysyl-tRNA synthetase, class 2</fullName>
    </submittedName>
</protein>
<keyword evidence="8" id="KW-0030">Aminoacyl-tRNA synthetase</keyword>
<keyword evidence="8" id="KW-0436">Ligase</keyword>
<dbReference type="PANTHER" id="PTHR34697">
    <property type="entry name" value="PHOSPHATIDYLGLYCEROL LYSYLTRANSFERASE"/>
    <property type="match status" value="1"/>
</dbReference>
<dbReference type="GO" id="GO:0005886">
    <property type="term" value="C:plasma membrane"/>
    <property type="evidence" value="ECO:0007669"/>
    <property type="project" value="UniProtKB-SubCell"/>
</dbReference>
<evidence type="ECO:0000256" key="6">
    <source>
        <dbReference type="SAM" id="Phobius"/>
    </source>
</evidence>
<keyword evidence="9" id="KW-1185">Reference proteome</keyword>
<name>A0A1Y5XVX1_KIBAR</name>
<dbReference type="Pfam" id="PF09924">
    <property type="entry name" value="LPG_synthase_C"/>
    <property type="match status" value="1"/>
</dbReference>
<proteinExistence type="predicted"/>
<evidence type="ECO:0000256" key="2">
    <source>
        <dbReference type="ARBA" id="ARBA00022475"/>
    </source>
</evidence>
<reference evidence="8 9" key="1">
    <citation type="submission" date="2017-04" db="EMBL/GenBank/DDBJ databases">
        <authorList>
            <person name="Afonso C.L."/>
            <person name="Miller P.J."/>
            <person name="Scott M.A."/>
            <person name="Spackman E."/>
            <person name="Goraichik I."/>
            <person name="Dimitrov K.M."/>
            <person name="Suarez D.L."/>
            <person name="Swayne D.E."/>
        </authorList>
    </citation>
    <scope>NUCLEOTIDE SEQUENCE [LARGE SCALE GENOMIC DNA]</scope>
    <source>
        <strain evidence="8 9">DSM 43828</strain>
    </source>
</reference>